<dbReference type="Pfam" id="PF04969">
    <property type="entry name" value="CS"/>
    <property type="match status" value="1"/>
</dbReference>
<dbReference type="SUPFAM" id="SSF49764">
    <property type="entry name" value="HSP20-like chaperones"/>
    <property type="match status" value="1"/>
</dbReference>
<comment type="similarity">
    <text evidence="1">Belongs to the p23/wos2 family.</text>
</comment>
<dbReference type="PANTHER" id="PTHR22932:SF1">
    <property type="entry name" value="CO-CHAPERONE PROTEIN DAF-41"/>
    <property type="match status" value="1"/>
</dbReference>
<dbReference type="AlphaFoldDB" id="A0A9D4UNV1"/>
<dbReference type="InterPro" id="IPR008978">
    <property type="entry name" value="HSP20-like_chaperone"/>
</dbReference>
<dbReference type="FunFam" id="2.60.40.790:FF:000013">
    <property type="entry name" value="Very-long-chain (3R)-3-hydroxyacyl-CoA dehydratase"/>
    <property type="match status" value="1"/>
</dbReference>
<keyword evidence="5" id="KW-1185">Reference proteome</keyword>
<dbReference type="GO" id="GO:0101031">
    <property type="term" value="C:protein folding chaperone complex"/>
    <property type="evidence" value="ECO:0007669"/>
    <property type="project" value="UniProtKB-ARBA"/>
</dbReference>
<dbReference type="GO" id="GO:0051087">
    <property type="term" value="F:protein-folding chaperone binding"/>
    <property type="evidence" value="ECO:0007669"/>
    <property type="project" value="TreeGrafter"/>
</dbReference>
<proteinExistence type="inferred from homology"/>
<dbReference type="OrthoDB" id="1564555at2759"/>
<sequence>MGATFHWLVTENPCVTWPCQQSAEEGEPTIMGRHPEVKWAQRSDKVLITIDLPDAKDPKVKIEPEGKFCFSATGYELDLDLFEKINIEESKTSIGLRNVFCALVKSEKGWWKRLLKGEGKSPPYLKVDWDKWVDEDEEDVTKNEFDNFDLGSMGGFPGFNPSGDMGEDEPDSDDEDVSVPPAESQAKS</sequence>
<accession>A0A9D4UNV1</accession>
<dbReference type="PROSITE" id="PS51203">
    <property type="entry name" value="CS"/>
    <property type="match status" value="1"/>
</dbReference>
<dbReference type="CDD" id="cd06465">
    <property type="entry name" value="p23_hB-ind1_like"/>
    <property type="match status" value="1"/>
</dbReference>
<gene>
    <name evidence="4" type="ORF">GOP47_0013247</name>
</gene>
<dbReference type="GO" id="GO:0006457">
    <property type="term" value="P:protein folding"/>
    <property type="evidence" value="ECO:0007669"/>
    <property type="project" value="TreeGrafter"/>
</dbReference>
<dbReference type="GO" id="GO:0005829">
    <property type="term" value="C:cytosol"/>
    <property type="evidence" value="ECO:0007669"/>
    <property type="project" value="TreeGrafter"/>
</dbReference>
<protein>
    <recommendedName>
        <fullName evidence="3">CS domain-containing protein</fullName>
    </recommendedName>
</protein>
<evidence type="ECO:0000313" key="4">
    <source>
        <dbReference type="EMBL" id="KAI5070996.1"/>
    </source>
</evidence>
<dbReference type="Gene3D" id="2.60.40.790">
    <property type="match status" value="1"/>
</dbReference>
<dbReference type="PANTHER" id="PTHR22932">
    <property type="entry name" value="TELOMERASE-BINDING PROTEIN P23 HSP90 CO-CHAPERONE"/>
    <property type="match status" value="1"/>
</dbReference>
<evidence type="ECO:0000259" key="3">
    <source>
        <dbReference type="PROSITE" id="PS51203"/>
    </source>
</evidence>
<feature type="region of interest" description="Disordered" evidence="2">
    <location>
        <begin position="143"/>
        <end position="188"/>
    </location>
</feature>
<dbReference type="GO" id="GO:0051879">
    <property type="term" value="F:Hsp90 protein binding"/>
    <property type="evidence" value="ECO:0007669"/>
    <property type="project" value="InterPro"/>
</dbReference>
<reference evidence="4" key="1">
    <citation type="submission" date="2021-01" db="EMBL/GenBank/DDBJ databases">
        <title>Adiantum capillus-veneris genome.</title>
        <authorList>
            <person name="Fang Y."/>
            <person name="Liao Q."/>
        </authorList>
    </citation>
    <scope>NUCLEOTIDE SEQUENCE</scope>
    <source>
        <strain evidence="4">H3</strain>
        <tissue evidence="4">Leaf</tissue>
    </source>
</reference>
<dbReference type="GO" id="GO:0005634">
    <property type="term" value="C:nucleus"/>
    <property type="evidence" value="ECO:0007669"/>
    <property type="project" value="TreeGrafter"/>
</dbReference>
<name>A0A9D4UNV1_ADICA</name>
<feature type="compositionally biased region" description="Acidic residues" evidence="2">
    <location>
        <begin position="165"/>
        <end position="177"/>
    </location>
</feature>
<evidence type="ECO:0000313" key="5">
    <source>
        <dbReference type="Proteomes" id="UP000886520"/>
    </source>
</evidence>
<dbReference type="InterPro" id="IPR045250">
    <property type="entry name" value="p23-like"/>
</dbReference>
<dbReference type="Proteomes" id="UP000886520">
    <property type="component" value="Chromosome 13"/>
</dbReference>
<dbReference type="GO" id="GO:0051131">
    <property type="term" value="P:chaperone-mediated protein complex assembly"/>
    <property type="evidence" value="ECO:0007669"/>
    <property type="project" value="TreeGrafter"/>
</dbReference>
<feature type="domain" description="CS" evidence="3">
    <location>
        <begin position="32"/>
        <end position="115"/>
    </location>
</feature>
<dbReference type="InterPro" id="IPR007052">
    <property type="entry name" value="CS_dom"/>
</dbReference>
<evidence type="ECO:0000256" key="1">
    <source>
        <dbReference type="ARBA" id="ARBA00025733"/>
    </source>
</evidence>
<evidence type="ECO:0000256" key="2">
    <source>
        <dbReference type="SAM" id="MobiDB-lite"/>
    </source>
</evidence>
<organism evidence="4 5">
    <name type="scientific">Adiantum capillus-veneris</name>
    <name type="common">Maidenhair fern</name>
    <dbReference type="NCBI Taxonomy" id="13818"/>
    <lineage>
        <taxon>Eukaryota</taxon>
        <taxon>Viridiplantae</taxon>
        <taxon>Streptophyta</taxon>
        <taxon>Embryophyta</taxon>
        <taxon>Tracheophyta</taxon>
        <taxon>Polypodiopsida</taxon>
        <taxon>Polypodiidae</taxon>
        <taxon>Polypodiales</taxon>
        <taxon>Pteridineae</taxon>
        <taxon>Pteridaceae</taxon>
        <taxon>Vittarioideae</taxon>
        <taxon>Adiantum</taxon>
    </lineage>
</organism>
<dbReference type="EMBL" id="JABFUD020000013">
    <property type="protein sequence ID" value="KAI5070996.1"/>
    <property type="molecule type" value="Genomic_DNA"/>
</dbReference>
<comment type="caution">
    <text evidence="4">The sequence shown here is derived from an EMBL/GenBank/DDBJ whole genome shotgun (WGS) entry which is preliminary data.</text>
</comment>